<evidence type="ECO:0000313" key="7">
    <source>
        <dbReference type="EMBL" id="NKF21069.1"/>
    </source>
</evidence>
<dbReference type="PANTHER" id="PTHR45962">
    <property type="entry name" value="N-FATTY-ACYL-AMINO ACID SYNTHASE/HYDROLASE PM20D1"/>
    <property type="match status" value="1"/>
</dbReference>
<dbReference type="Pfam" id="PF07687">
    <property type="entry name" value="M20_dimer"/>
    <property type="match status" value="1"/>
</dbReference>
<protein>
    <submittedName>
        <fullName evidence="7">M20/M25/M40 family metallo-hydrolase</fullName>
    </submittedName>
</protein>
<sequence length="486" mass="51723">MRKLGLGMLVLALGLAVVLGVRVVGVGHAVPRAAPVSIEVDADAMAAHLAAAVRIATVSPTDADPNDQAFDDLAALLKTQYPRVDATLAHETVGKHGLLYRWDGSDPKLPPVLLLAHQDVVPVEQAALSRWHHAPFSGDIADGYIWGRGTLDDKGSLIGQFEAVEALLAQGYQPRRTVYFAYGFDEEIGGLEGAVKIAALLKQRGIHALYGLDEGGAVTHGVIAGVDVPVASIMTAEKGYVSFDLRVKGAGGHSSMPPPQTAIGQLARAVARLEAHQMPARFTPEVAGMLDSIAPELPFGERLAVANRWLFGPLLLREFAKAPVTNALIRTTTAPTLFNAGVKDNVLPGEASAVVNFRLLPGDSIAALRQHIVDVIDDPGVEVKSEAEFADEASPSGDTRGPGYAVIKRSIEQTAPQAVVTPGLVVGATDLRHYQDVIGARYNFLPGQLEAEDLERIHGVDERIAVAQFANVVRFYRQFLRNATSG</sequence>
<organism evidence="7 8">
    <name type="scientific">Solimonas marina</name>
    <dbReference type="NCBI Taxonomy" id="2714601"/>
    <lineage>
        <taxon>Bacteria</taxon>
        <taxon>Pseudomonadati</taxon>
        <taxon>Pseudomonadota</taxon>
        <taxon>Gammaproteobacteria</taxon>
        <taxon>Nevskiales</taxon>
        <taxon>Nevskiaceae</taxon>
        <taxon>Solimonas</taxon>
    </lineage>
</organism>
<dbReference type="Gene3D" id="3.30.70.360">
    <property type="match status" value="1"/>
</dbReference>
<evidence type="ECO:0000313" key="8">
    <source>
        <dbReference type="Proteomes" id="UP000653472"/>
    </source>
</evidence>
<dbReference type="Gene3D" id="1.10.150.900">
    <property type="match status" value="1"/>
</dbReference>
<dbReference type="Pfam" id="PF01546">
    <property type="entry name" value="Peptidase_M20"/>
    <property type="match status" value="1"/>
</dbReference>
<evidence type="ECO:0000259" key="6">
    <source>
        <dbReference type="Pfam" id="PF07687"/>
    </source>
</evidence>
<dbReference type="EMBL" id="JAAVXB010000001">
    <property type="protein sequence ID" value="NKF21069.1"/>
    <property type="molecule type" value="Genomic_DNA"/>
</dbReference>
<dbReference type="InterPro" id="IPR033124">
    <property type="entry name" value="Ser_caboxypep_his_AS"/>
</dbReference>
<dbReference type="PIRSF" id="PIRSF036696">
    <property type="entry name" value="ACY-1"/>
    <property type="match status" value="1"/>
</dbReference>
<evidence type="ECO:0000256" key="3">
    <source>
        <dbReference type="ARBA" id="ARBA00022723"/>
    </source>
</evidence>
<dbReference type="AlphaFoldDB" id="A0A970B7C5"/>
<keyword evidence="2" id="KW-0645">Protease</keyword>
<proteinExistence type="inferred from homology"/>
<keyword evidence="5" id="KW-0862">Zinc</keyword>
<dbReference type="GO" id="GO:0046872">
    <property type="term" value="F:metal ion binding"/>
    <property type="evidence" value="ECO:0007669"/>
    <property type="project" value="UniProtKB-KW"/>
</dbReference>
<dbReference type="InterPro" id="IPR036264">
    <property type="entry name" value="Bact_exopeptidase_dim_dom"/>
</dbReference>
<dbReference type="FunFam" id="3.40.630.10:FF:000027">
    <property type="entry name" value="N-fatty-acyl-amino acid synthase/hydrolase PM20D1"/>
    <property type="match status" value="1"/>
</dbReference>
<dbReference type="GO" id="GO:0004185">
    <property type="term" value="F:serine-type carboxypeptidase activity"/>
    <property type="evidence" value="ECO:0007669"/>
    <property type="project" value="InterPro"/>
</dbReference>
<keyword evidence="3" id="KW-0479">Metal-binding</keyword>
<evidence type="ECO:0000256" key="1">
    <source>
        <dbReference type="ARBA" id="ARBA00006247"/>
    </source>
</evidence>
<dbReference type="SUPFAM" id="SSF53187">
    <property type="entry name" value="Zn-dependent exopeptidases"/>
    <property type="match status" value="1"/>
</dbReference>
<dbReference type="SUPFAM" id="SSF55031">
    <property type="entry name" value="Bacterial exopeptidase dimerisation domain"/>
    <property type="match status" value="1"/>
</dbReference>
<dbReference type="Gene3D" id="3.40.630.10">
    <property type="entry name" value="Zn peptidases"/>
    <property type="match status" value="1"/>
</dbReference>
<evidence type="ECO:0000256" key="2">
    <source>
        <dbReference type="ARBA" id="ARBA00022670"/>
    </source>
</evidence>
<accession>A0A970B7C5</accession>
<dbReference type="InterPro" id="IPR001261">
    <property type="entry name" value="ArgE/DapE_CS"/>
</dbReference>
<keyword evidence="8" id="KW-1185">Reference proteome</keyword>
<name>A0A970B7C5_9GAMM</name>
<dbReference type="RefSeq" id="WP_168146312.1">
    <property type="nucleotide sequence ID" value="NZ_JAAVXB010000001.1"/>
</dbReference>
<keyword evidence="4" id="KW-0378">Hydrolase</keyword>
<dbReference type="PANTHER" id="PTHR45962:SF1">
    <property type="entry name" value="N-FATTY-ACYL-AMINO ACID SYNTHASE_HYDROLASE PM20D1"/>
    <property type="match status" value="1"/>
</dbReference>
<evidence type="ECO:0000256" key="4">
    <source>
        <dbReference type="ARBA" id="ARBA00022801"/>
    </source>
</evidence>
<reference evidence="7" key="1">
    <citation type="submission" date="2020-03" db="EMBL/GenBank/DDBJ databases">
        <title>Solimonas marina sp. nov., isolated from deep seawater of the Pacific Ocean.</title>
        <authorList>
            <person name="Liu X."/>
            <person name="Lai Q."/>
            <person name="Sun F."/>
            <person name="Gai Y."/>
            <person name="Li G."/>
            <person name="Shao Z."/>
        </authorList>
    </citation>
    <scope>NUCLEOTIDE SEQUENCE</scope>
    <source>
        <strain evidence="7">C16B3</strain>
    </source>
</reference>
<gene>
    <name evidence="7" type="ORF">G7Y82_01990</name>
</gene>
<dbReference type="InterPro" id="IPR047177">
    <property type="entry name" value="Pept_M20A"/>
</dbReference>
<comment type="caution">
    <text evidence="7">The sequence shown here is derived from an EMBL/GenBank/DDBJ whole genome shotgun (WGS) entry which is preliminary data.</text>
</comment>
<dbReference type="Proteomes" id="UP000653472">
    <property type="component" value="Unassembled WGS sequence"/>
</dbReference>
<dbReference type="InterPro" id="IPR011650">
    <property type="entry name" value="Peptidase_M20_dimer"/>
</dbReference>
<comment type="similarity">
    <text evidence="1">Belongs to the peptidase M20A family.</text>
</comment>
<dbReference type="CDD" id="cd05674">
    <property type="entry name" value="M20_yscS"/>
    <property type="match status" value="1"/>
</dbReference>
<evidence type="ECO:0000256" key="5">
    <source>
        <dbReference type="ARBA" id="ARBA00022833"/>
    </source>
</evidence>
<feature type="domain" description="Peptidase M20 dimerisation" evidence="6">
    <location>
        <begin position="235"/>
        <end position="382"/>
    </location>
</feature>
<dbReference type="InterPro" id="IPR002933">
    <property type="entry name" value="Peptidase_M20"/>
</dbReference>
<dbReference type="GO" id="GO:0006508">
    <property type="term" value="P:proteolysis"/>
    <property type="evidence" value="ECO:0007669"/>
    <property type="project" value="UniProtKB-KW"/>
</dbReference>
<dbReference type="PROSITE" id="PS00758">
    <property type="entry name" value="ARGE_DAPE_CPG2_1"/>
    <property type="match status" value="1"/>
</dbReference>
<dbReference type="PROSITE" id="PS00560">
    <property type="entry name" value="CARBOXYPEPT_SER_HIS"/>
    <property type="match status" value="1"/>
</dbReference>